<feature type="domain" description="RimM N-terminal" evidence="6">
    <location>
        <begin position="9"/>
        <end position="87"/>
    </location>
</feature>
<comment type="subunit">
    <text evidence="5">Binds ribosomal protein uS19.</text>
</comment>
<keyword evidence="4 5" id="KW-0143">Chaperone</keyword>
<keyword evidence="2 5" id="KW-0690">Ribosome biogenesis</keyword>
<dbReference type="HOGENOM" id="CLU_077636_4_1_10"/>
<feature type="domain" description="Ribosome maturation factor RimM PRC barrel" evidence="7">
    <location>
        <begin position="102"/>
        <end position="169"/>
    </location>
</feature>
<dbReference type="eggNOG" id="COG0806">
    <property type="taxonomic scope" value="Bacteria"/>
</dbReference>
<dbReference type="Gene3D" id="2.40.30.60">
    <property type="entry name" value="RimM"/>
    <property type="match status" value="1"/>
</dbReference>
<dbReference type="STRING" id="649349.Lbys_0893"/>
<evidence type="ECO:0000256" key="4">
    <source>
        <dbReference type="ARBA" id="ARBA00023186"/>
    </source>
</evidence>
<reference key="1">
    <citation type="submission" date="2010-11" db="EMBL/GenBank/DDBJ databases">
        <title>The complete genome of Leadbetterella byssophila DSM 17132.</title>
        <authorList>
            <consortium name="US DOE Joint Genome Institute (JGI-PGF)"/>
            <person name="Lucas S."/>
            <person name="Copeland A."/>
            <person name="Lapidus A."/>
            <person name="Glavina del Rio T."/>
            <person name="Dalin E."/>
            <person name="Tice H."/>
            <person name="Bruce D."/>
            <person name="Goodwin L."/>
            <person name="Pitluck S."/>
            <person name="Kyrpides N."/>
            <person name="Mavromatis K."/>
            <person name="Ivanova N."/>
            <person name="Teshima H."/>
            <person name="Brettin T."/>
            <person name="Detter J.C."/>
            <person name="Han C."/>
            <person name="Tapia R."/>
            <person name="Land M."/>
            <person name="Hauser L."/>
            <person name="Markowitz V."/>
            <person name="Cheng J.-F."/>
            <person name="Hugenholtz P."/>
            <person name="Woyke T."/>
            <person name="Wu D."/>
            <person name="Tindall B."/>
            <person name="Pomrenke H.G."/>
            <person name="Brambilla E."/>
            <person name="Klenk H.-P."/>
            <person name="Eisen J.A."/>
        </authorList>
    </citation>
    <scope>NUCLEOTIDE SEQUENCE [LARGE SCALE GENOMIC DNA]</scope>
    <source>
        <strain>DSM 17132</strain>
    </source>
</reference>
<dbReference type="SUPFAM" id="SSF50447">
    <property type="entry name" value="Translation proteins"/>
    <property type="match status" value="1"/>
</dbReference>
<dbReference type="PANTHER" id="PTHR33692">
    <property type="entry name" value="RIBOSOME MATURATION FACTOR RIMM"/>
    <property type="match status" value="1"/>
</dbReference>
<keyword evidence="9" id="KW-1185">Reference proteome</keyword>
<dbReference type="GO" id="GO:0042274">
    <property type="term" value="P:ribosomal small subunit biogenesis"/>
    <property type="evidence" value="ECO:0007669"/>
    <property type="project" value="UniProtKB-UniRule"/>
</dbReference>
<evidence type="ECO:0000256" key="2">
    <source>
        <dbReference type="ARBA" id="ARBA00022517"/>
    </source>
</evidence>
<dbReference type="EMBL" id="CP002305">
    <property type="protein sequence ID" value="ADQ16639.1"/>
    <property type="molecule type" value="Genomic_DNA"/>
</dbReference>
<dbReference type="GO" id="GO:0006364">
    <property type="term" value="P:rRNA processing"/>
    <property type="evidence" value="ECO:0007669"/>
    <property type="project" value="UniProtKB-UniRule"/>
</dbReference>
<dbReference type="InterPro" id="IPR011033">
    <property type="entry name" value="PRC_barrel-like_sf"/>
</dbReference>
<dbReference type="SUPFAM" id="SSF50346">
    <property type="entry name" value="PRC-barrel domain"/>
    <property type="match status" value="1"/>
</dbReference>
<dbReference type="GO" id="GO:0043022">
    <property type="term" value="F:ribosome binding"/>
    <property type="evidence" value="ECO:0007669"/>
    <property type="project" value="InterPro"/>
</dbReference>
<dbReference type="Gene3D" id="2.30.30.240">
    <property type="entry name" value="PRC-barrel domain"/>
    <property type="match status" value="1"/>
</dbReference>
<dbReference type="Proteomes" id="UP000007435">
    <property type="component" value="Chromosome"/>
</dbReference>
<evidence type="ECO:0000256" key="1">
    <source>
        <dbReference type="ARBA" id="ARBA00022490"/>
    </source>
</evidence>
<proteinExistence type="inferred from homology"/>
<comment type="domain">
    <text evidence="5">The PRC barrel domain binds ribosomal protein uS19.</text>
</comment>
<evidence type="ECO:0000256" key="3">
    <source>
        <dbReference type="ARBA" id="ARBA00022552"/>
    </source>
</evidence>
<comment type="similarity">
    <text evidence="5">Belongs to the RimM family.</text>
</comment>
<keyword evidence="1 5" id="KW-0963">Cytoplasm</keyword>
<dbReference type="RefSeq" id="WP_013407690.1">
    <property type="nucleotide sequence ID" value="NC_014655.1"/>
</dbReference>
<evidence type="ECO:0000259" key="7">
    <source>
        <dbReference type="Pfam" id="PF24986"/>
    </source>
</evidence>
<dbReference type="Pfam" id="PF24986">
    <property type="entry name" value="PRC_RimM"/>
    <property type="match status" value="1"/>
</dbReference>
<comment type="subcellular location">
    <subcellularLocation>
        <location evidence="5">Cytoplasm</location>
    </subcellularLocation>
</comment>
<keyword evidence="3 5" id="KW-0698">rRNA processing</keyword>
<name>E4RR44_LEAB4</name>
<evidence type="ECO:0000256" key="5">
    <source>
        <dbReference type="HAMAP-Rule" id="MF_00014"/>
    </source>
</evidence>
<accession>E4RR44</accession>
<dbReference type="InterPro" id="IPR009000">
    <property type="entry name" value="Transl_B-barrel_sf"/>
</dbReference>
<sequence>MQKSECFSLGKITKTHALKGEVIIYLDVDYPEEYEDLEAIFLDIKGQLVPYIVEELQIKGKKSILKLEDINSIDDAYKIVNCDVYLPLTALPALKGNQFYYHEVIGFEIFDTNTQSTVGKLKAIYESTGQDLFAIDMDEKEVLIPIVDEFIKKVDRENQSIHVQLPDGLIDVYTKE</sequence>
<dbReference type="GO" id="GO:0005737">
    <property type="term" value="C:cytoplasm"/>
    <property type="evidence" value="ECO:0007669"/>
    <property type="project" value="UniProtKB-SubCell"/>
</dbReference>
<dbReference type="InterPro" id="IPR056792">
    <property type="entry name" value="PRC_RimM"/>
</dbReference>
<dbReference type="PANTHER" id="PTHR33692:SF1">
    <property type="entry name" value="RIBOSOME MATURATION FACTOR RIMM"/>
    <property type="match status" value="1"/>
</dbReference>
<reference evidence="8 9" key="2">
    <citation type="journal article" date="2011" name="Stand. Genomic Sci.">
        <title>Complete genome sequence of Leadbetterella byssophila type strain (4M15).</title>
        <authorList>
            <person name="Abt B."/>
            <person name="Teshima H."/>
            <person name="Lucas S."/>
            <person name="Lapidus A."/>
            <person name="Del Rio T.G."/>
            <person name="Nolan M."/>
            <person name="Tice H."/>
            <person name="Cheng J.F."/>
            <person name="Pitluck S."/>
            <person name="Liolios K."/>
            <person name="Pagani I."/>
            <person name="Ivanova N."/>
            <person name="Mavromatis K."/>
            <person name="Pati A."/>
            <person name="Tapia R."/>
            <person name="Han C."/>
            <person name="Goodwin L."/>
            <person name="Chen A."/>
            <person name="Palaniappan K."/>
            <person name="Land M."/>
            <person name="Hauser L."/>
            <person name="Chang Y.J."/>
            <person name="Jeffries C.D."/>
            <person name="Rohde M."/>
            <person name="Goker M."/>
            <person name="Tindall B.J."/>
            <person name="Detter J.C."/>
            <person name="Woyke T."/>
            <person name="Bristow J."/>
            <person name="Eisen J.A."/>
            <person name="Markowitz V."/>
            <person name="Hugenholtz P."/>
            <person name="Klenk H.P."/>
            <person name="Kyrpides N.C."/>
        </authorList>
    </citation>
    <scope>NUCLEOTIDE SEQUENCE [LARGE SCALE GENOMIC DNA]</scope>
    <source>
        <strain evidence="9">DSM 17132 / JCM 16389 / KACC 11308 / NBRC 106382 / 4M15</strain>
    </source>
</reference>
<comment type="function">
    <text evidence="5">An accessory protein needed during the final step in the assembly of 30S ribosomal subunit, possibly for assembly of the head region. Essential for efficient processing of 16S rRNA. May be needed both before and after RbfA during the maturation of 16S rRNA. It has affinity for free ribosomal 30S subunits but not for 70S ribosomes.</text>
</comment>
<dbReference type="Pfam" id="PF01782">
    <property type="entry name" value="RimM"/>
    <property type="match status" value="1"/>
</dbReference>
<evidence type="ECO:0000313" key="8">
    <source>
        <dbReference type="EMBL" id="ADQ16639.1"/>
    </source>
</evidence>
<dbReference type="AlphaFoldDB" id="E4RR44"/>
<protein>
    <recommendedName>
        <fullName evidence="5">Ribosome maturation factor RimM</fullName>
    </recommendedName>
</protein>
<gene>
    <name evidence="5" type="primary">rimM</name>
    <name evidence="8" type="ordered locus">Lbys_0893</name>
</gene>
<dbReference type="GO" id="GO:0005840">
    <property type="term" value="C:ribosome"/>
    <property type="evidence" value="ECO:0007669"/>
    <property type="project" value="InterPro"/>
</dbReference>
<dbReference type="InterPro" id="IPR011961">
    <property type="entry name" value="RimM"/>
</dbReference>
<dbReference type="HAMAP" id="MF_00014">
    <property type="entry name" value="Ribosome_mat_RimM"/>
    <property type="match status" value="1"/>
</dbReference>
<evidence type="ECO:0000259" key="6">
    <source>
        <dbReference type="Pfam" id="PF01782"/>
    </source>
</evidence>
<dbReference type="OrthoDB" id="9810331at2"/>
<dbReference type="NCBIfam" id="TIGR02273">
    <property type="entry name" value="16S_RimM"/>
    <property type="match status" value="1"/>
</dbReference>
<evidence type="ECO:0000313" key="9">
    <source>
        <dbReference type="Proteomes" id="UP000007435"/>
    </source>
</evidence>
<organism evidence="8 9">
    <name type="scientific">Leadbetterella byssophila (strain DSM 17132 / JCM 16389 / KACC 11308 / NBRC 106382 / 4M15)</name>
    <dbReference type="NCBI Taxonomy" id="649349"/>
    <lineage>
        <taxon>Bacteria</taxon>
        <taxon>Pseudomonadati</taxon>
        <taxon>Bacteroidota</taxon>
        <taxon>Cytophagia</taxon>
        <taxon>Cytophagales</taxon>
        <taxon>Leadbetterellaceae</taxon>
        <taxon>Leadbetterella</taxon>
    </lineage>
</organism>
<dbReference type="KEGG" id="lby:Lbys_0893"/>
<dbReference type="InterPro" id="IPR002676">
    <property type="entry name" value="RimM_N"/>
</dbReference>
<dbReference type="InterPro" id="IPR036976">
    <property type="entry name" value="RimM_N_sf"/>
</dbReference>